<dbReference type="FunFam" id="1.20.272.10:FF:000001">
    <property type="entry name" value="Putative AAA family ATPase"/>
    <property type="match status" value="1"/>
</dbReference>
<protein>
    <recommendedName>
        <fullName evidence="3">Replication-associated recombination protein A</fullName>
    </recommendedName>
</protein>
<dbReference type="SMART" id="SM00382">
    <property type="entry name" value="AAA"/>
    <property type="match status" value="1"/>
</dbReference>
<dbReference type="InterPro" id="IPR008921">
    <property type="entry name" value="DNA_pol3_clamp-load_cplx_C"/>
</dbReference>
<evidence type="ECO:0000256" key="2">
    <source>
        <dbReference type="ARBA" id="ARBA00008959"/>
    </source>
</evidence>
<dbReference type="GO" id="GO:0008047">
    <property type="term" value="F:enzyme activator activity"/>
    <property type="evidence" value="ECO:0007669"/>
    <property type="project" value="TreeGrafter"/>
</dbReference>
<dbReference type="AlphaFoldDB" id="A0A5K7ZZQ5"/>
<evidence type="ECO:0000313" key="10">
    <source>
        <dbReference type="Proteomes" id="UP000425960"/>
    </source>
</evidence>
<dbReference type="GO" id="GO:0003677">
    <property type="term" value="F:DNA binding"/>
    <property type="evidence" value="ECO:0007669"/>
    <property type="project" value="InterPro"/>
</dbReference>
<dbReference type="SUPFAM" id="SSF52540">
    <property type="entry name" value="P-loop containing nucleoside triphosphate hydrolases"/>
    <property type="match status" value="1"/>
</dbReference>
<dbReference type="InterPro" id="IPR003959">
    <property type="entry name" value="ATPase_AAA_core"/>
</dbReference>
<dbReference type="InterPro" id="IPR032423">
    <property type="entry name" value="AAA_assoc_2"/>
</dbReference>
<evidence type="ECO:0000256" key="6">
    <source>
        <dbReference type="ARBA" id="ARBA00022840"/>
    </source>
</evidence>
<dbReference type="InterPro" id="IPR003593">
    <property type="entry name" value="AAA+_ATPase"/>
</dbReference>
<dbReference type="SUPFAM" id="SSF48019">
    <property type="entry name" value="post-AAA+ oligomerization domain-like"/>
    <property type="match status" value="1"/>
</dbReference>
<dbReference type="Pfam" id="PF12002">
    <property type="entry name" value="MgsA_C"/>
    <property type="match status" value="1"/>
</dbReference>
<dbReference type="RefSeq" id="WP_155325198.1">
    <property type="nucleotide sequence ID" value="NZ_AP021876.1"/>
</dbReference>
<accession>A0A5K7ZZQ5</accession>
<dbReference type="Pfam" id="PF00004">
    <property type="entry name" value="AAA"/>
    <property type="match status" value="1"/>
</dbReference>
<keyword evidence="5" id="KW-0547">Nucleotide-binding</keyword>
<dbReference type="Proteomes" id="UP000425960">
    <property type="component" value="Chromosome"/>
</dbReference>
<dbReference type="Gene3D" id="3.40.50.300">
    <property type="entry name" value="P-loop containing nucleotide triphosphate hydrolases"/>
    <property type="match status" value="1"/>
</dbReference>
<sequence length="449" mass="49765">MDLFDQQAESATDHERPLAERMRPRRLGDVFGQNDVTGPGSLVRHAIENDRIFSMILWGPPGCGKTTLARIVARETRSHFIHFSAVLSGVKQIRETIEDAKKQRRFQRRRTILFVDEIHRFNKAQQDAFLHHVESGLITLIGATTENPSFEVISALLSRCRVITLNLLDEAALGQVIDRALADEAAGLGGLGLSLSEEARQHLVSISSGDARSALNNLEVAATLALAEANAEEPAGRTITLAHVEKALQKKALLYDKHGDEHFNLISAFHKSLRGSDPDAALYWLARMLEAGEDALYVARRMVRFASEDIGNADPFALRIALGAMASFRFLGHPEGDLALAQAAVYLATAPKSNSVYKAWNAARKVAREKGALPVPLHIRNAPTGLMKDLGYGKEYRYAHDFKDGYAVQEYLPDAIAGNLFYFPTDRGYEKMIAGRVKQWRALKEKNKK</sequence>
<evidence type="ECO:0000256" key="7">
    <source>
        <dbReference type="SAM" id="MobiDB-lite"/>
    </source>
</evidence>
<dbReference type="GO" id="GO:0006261">
    <property type="term" value="P:DNA-templated DNA replication"/>
    <property type="evidence" value="ECO:0007669"/>
    <property type="project" value="TreeGrafter"/>
</dbReference>
<dbReference type="Gene3D" id="1.20.272.10">
    <property type="match status" value="1"/>
</dbReference>
<evidence type="ECO:0000313" key="9">
    <source>
        <dbReference type="EMBL" id="BBO85678.1"/>
    </source>
</evidence>
<dbReference type="Pfam" id="PF16193">
    <property type="entry name" value="AAA_assoc_2"/>
    <property type="match status" value="1"/>
</dbReference>
<dbReference type="InterPro" id="IPR021886">
    <property type="entry name" value="MgsA_C"/>
</dbReference>
<keyword evidence="4" id="KW-0235">DNA replication</keyword>
<feature type="domain" description="AAA+ ATPase" evidence="8">
    <location>
        <begin position="51"/>
        <end position="168"/>
    </location>
</feature>
<dbReference type="EMBL" id="AP021876">
    <property type="protein sequence ID" value="BBO85678.1"/>
    <property type="molecule type" value="Genomic_DNA"/>
</dbReference>
<dbReference type="GO" id="GO:0000731">
    <property type="term" value="P:DNA synthesis involved in DNA repair"/>
    <property type="evidence" value="ECO:0007669"/>
    <property type="project" value="TreeGrafter"/>
</dbReference>
<dbReference type="Gene3D" id="1.10.8.60">
    <property type="match status" value="1"/>
</dbReference>
<comment type="function">
    <text evidence="1">DNA-dependent ATPase that plays important roles in cellular responses to stalled DNA replication processes.</text>
</comment>
<evidence type="ECO:0000259" key="8">
    <source>
        <dbReference type="SMART" id="SM00382"/>
    </source>
</evidence>
<comment type="similarity">
    <text evidence="2">Belongs to the AAA ATPase family. RarA/MGS1/WRNIP1 subfamily.</text>
</comment>
<evidence type="ECO:0000256" key="5">
    <source>
        <dbReference type="ARBA" id="ARBA00022741"/>
    </source>
</evidence>
<name>A0A5K7ZZQ5_9BACT</name>
<reference evidence="9 10" key="1">
    <citation type="submission" date="2019-11" db="EMBL/GenBank/DDBJ databases">
        <title>Comparative genomics of hydrocarbon-degrading Desulfosarcina strains.</title>
        <authorList>
            <person name="Watanabe M."/>
            <person name="Kojima H."/>
            <person name="Fukui M."/>
        </authorList>
    </citation>
    <scope>NUCLEOTIDE SEQUENCE [LARGE SCALE GENOMIC DNA]</scope>
    <source>
        <strain evidence="9 10">28bB2T</strain>
    </source>
</reference>
<dbReference type="CDD" id="cd18139">
    <property type="entry name" value="HLD_clamp_RarA"/>
    <property type="match status" value="1"/>
</dbReference>
<dbReference type="KEGG" id="dov:DSCO28_62440"/>
<dbReference type="FunFam" id="3.40.50.300:FF:000137">
    <property type="entry name" value="Replication-associated recombination protein A"/>
    <property type="match status" value="1"/>
</dbReference>
<keyword evidence="6" id="KW-0067">ATP-binding</keyword>
<evidence type="ECO:0000256" key="4">
    <source>
        <dbReference type="ARBA" id="ARBA00022705"/>
    </source>
</evidence>
<dbReference type="InterPro" id="IPR051314">
    <property type="entry name" value="AAA_ATPase_RarA/MGS1/WRNIP1"/>
</dbReference>
<feature type="compositionally biased region" description="Basic and acidic residues" evidence="7">
    <location>
        <begin position="11"/>
        <end position="24"/>
    </location>
</feature>
<dbReference type="GO" id="GO:0016887">
    <property type="term" value="F:ATP hydrolysis activity"/>
    <property type="evidence" value="ECO:0007669"/>
    <property type="project" value="InterPro"/>
</dbReference>
<evidence type="ECO:0000256" key="3">
    <source>
        <dbReference type="ARBA" id="ARBA00020776"/>
    </source>
</evidence>
<evidence type="ECO:0000256" key="1">
    <source>
        <dbReference type="ARBA" id="ARBA00002393"/>
    </source>
</evidence>
<dbReference type="PANTHER" id="PTHR13779">
    <property type="entry name" value="WERNER HELICASE-INTERACTING PROTEIN 1 FAMILY MEMBER"/>
    <property type="match status" value="1"/>
</dbReference>
<dbReference type="InterPro" id="IPR027417">
    <property type="entry name" value="P-loop_NTPase"/>
</dbReference>
<dbReference type="GO" id="GO:0005524">
    <property type="term" value="F:ATP binding"/>
    <property type="evidence" value="ECO:0007669"/>
    <property type="project" value="UniProtKB-KW"/>
</dbReference>
<dbReference type="Gene3D" id="1.10.3710.10">
    <property type="entry name" value="DNA polymerase III clamp loader subunits, C-terminal domain"/>
    <property type="match status" value="1"/>
</dbReference>
<dbReference type="CDD" id="cd00009">
    <property type="entry name" value="AAA"/>
    <property type="match status" value="1"/>
</dbReference>
<dbReference type="PANTHER" id="PTHR13779:SF7">
    <property type="entry name" value="ATPASE WRNIP1"/>
    <property type="match status" value="1"/>
</dbReference>
<proteinExistence type="inferred from homology"/>
<dbReference type="FunFam" id="1.10.3710.10:FF:000004">
    <property type="entry name" value="Putative ATPase, AAA family"/>
    <property type="match status" value="1"/>
</dbReference>
<gene>
    <name evidence="9" type="primary">rarA</name>
    <name evidence="9" type="ORF">DSCO28_62440</name>
</gene>
<feature type="region of interest" description="Disordered" evidence="7">
    <location>
        <begin position="1"/>
        <end position="24"/>
    </location>
</feature>
<organism evidence="9 10">
    <name type="scientific">Desulfosarcina ovata subsp. sediminis</name>
    <dbReference type="NCBI Taxonomy" id="885957"/>
    <lineage>
        <taxon>Bacteria</taxon>
        <taxon>Pseudomonadati</taxon>
        <taxon>Thermodesulfobacteriota</taxon>
        <taxon>Desulfobacteria</taxon>
        <taxon>Desulfobacterales</taxon>
        <taxon>Desulfosarcinaceae</taxon>
        <taxon>Desulfosarcina</taxon>
    </lineage>
</organism>
<dbReference type="GO" id="GO:0017116">
    <property type="term" value="F:single-stranded DNA helicase activity"/>
    <property type="evidence" value="ECO:0007669"/>
    <property type="project" value="TreeGrafter"/>
</dbReference>